<sequence length="195" mass="21651">MMSITATDDESRSTGEELSEDDVFEMLSNRRRRYVIHALKHAEGPVDVSELSRDVTAWERGIDPADVTYDDRRNVYSTLKRNHLPKLAEQEVVTISEDPCLVEPTPALDDLDVYVEVLSSREIPWSLYYVGLAGLAAALLLAISTGIPPFAALSPLGLGVFVTMAFGTSAVFHYLVGRRTRLGSTEKPPELQKRE</sequence>
<keyword evidence="4" id="KW-1185">Reference proteome</keyword>
<gene>
    <name evidence="3" type="ORF">SAMN05216277_10640</name>
</gene>
<protein>
    <recommendedName>
        <fullName evidence="2">DUF7344 domain-containing protein</fullName>
    </recommendedName>
</protein>
<evidence type="ECO:0000313" key="4">
    <source>
        <dbReference type="Proteomes" id="UP000183769"/>
    </source>
</evidence>
<feature type="domain" description="DUF7344" evidence="2">
    <location>
        <begin position="24"/>
        <end position="99"/>
    </location>
</feature>
<reference evidence="4" key="1">
    <citation type="submission" date="2016-10" db="EMBL/GenBank/DDBJ databases">
        <authorList>
            <person name="Varghese N."/>
            <person name="Submissions S."/>
        </authorList>
    </citation>
    <scope>NUCLEOTIDE SEQUENCE [LARGE SCALE GENOMIC DNA]</scope>
    <source>
        <strain evidence="4">CGMCC 1.10329</strain>
    </source>
</reference>
<feature type="transmembrane region" description="Helical" evidence="1">
    <location>
        <begin position="153"/>
        <end position="176"/>
    </location>
</feature>
<proteinExistence type="predicted"/>
<keyword evidence="1" id="KW-0472">Membrane</keyword>
<keyword evidence="1" id="KW-1133">Transmembrane helix</keyword>
<evidence type="ECO:0000259" key="2">
    <source>
        <dbReference type="Pfam" id="PF24035"/>
    </source>
</evidence>
<dbReference type="EMBL" id="FOXI01000006">
    <property type="protein sequence ID" value="SFP68068.1"/>
    <property type="molecule type" value="Genomic_DNA"/>
</dbReference>
<accession>A0A1I5SBC1</accession>
<dbReference type="RefSeq" id="WP_074878027.1">
    <property type="nucleotide sequence ID" value="NZ_FOXI01000006.1"/>
</dbReference>
<dbReference type="Pfam" id="PF24035">
    <property type="entry name" value="DUF7344"/>
    <property type="match status" value="1"/>
</dbReference>
<dbReference type="AlphaFoldDB" id="A0A1I5SBC1"/>
<dbReference type="InterPro" id="IPR055768">
    <property type="entry name" value="DUF7344"/>
</dbReference>
<organism evidence="3 4">
    <name type="scientific">Halolamina pelagica</name>
    <dbReference type="NCBI Taxonomy" id="699431"/>
    <lineage>
        <taxon>Archaea</taxon>
        <taxon>Methanobacteriati</taxon>
        <taxon>Methanobacteriota</taxon>
        <taxon>Stenosarchaea group</taxon>
        <taxon>Halobacteria</taxon>
        <taxon>Halobacteriales</taxon>
        <taxon>Haloferacaceae</taxon>
    </lineage>
</organism>
<keyword evidence="1" id="KW-0812">Transmembrane</keyword>
<dbReference type="Proteomes" id="UP000183769">
    <property type="component" value="Unassembled WGS sequence"/>
</dbReference>
<evidence type="ECO:0000256" key="1">
    <source>
        <dbReference type="SAM" id="Phobius"/>
    </source>
</evidence>
<dbReference type="OrthoDB" id="331021at2157"/>
<name>A0A1I5SBC1_9EURY</name>
<feature type="transmembrane region" description="Helical" evidence="1">
    <location>
        <begin position="127"/>
        <end position="147"/>
    </location>
</feature>
<evidence type="ECO:0000313" key="3">
    <source>
        <dbReference type="EMBL" id="SFP68068.1"/>
    </source>
</evidence>